<dbReference type="InterPro" id="IPR021791">
    <property type="entry name" value="Phage_TAC_11"/>
</dbReference>
<organism evidence="2 3">
    <name type="scientific">Methylobacterium dankookense</name>
    <dbReference type="NCBI Taxonomy" id="560405"/>
    <lineage>
        <taxon>Bacteria</taxon>
        <taxon>Pseudomonadati</taxon>
        <taxon>Pseudomonadota</taxon>
        <taxon>Alphaproteobacteria</taxon>
        <taxon>Hyphomicrobiales</taxon>
        <taxon>Methylobacteriaceae</taxon>
        <taxon>Methylobacterium</taxon>
    </lineage>
</organism>
<proteinExistence type="predicted"/>
<dbReference type="OrthoDB" id="10012778at2"/>
<dbReference type="EMBL" id="BPQI01000133">
    <property type="protein sequence ID" value="GJD58150.1"/>
    <property type="molecule type" value="Genomic_DNA"/>
</dbReference>
<evidence type="ECO:0000313" key="1">
    <source>
        <dbReference type="EMBL" id="GJD58150.1"/>
    </source>
</evidence>
<dbReference type="Pfam" id="PF11836">
    <property type="entry name" value="Phage_TAC_11"/>
    <property type="match status" value="1"/>
</dbReference>
<evidence type="ECO:0000313" key="4">
    <source>
        <dbReference type="Proteomes" id="UP001055303"/>
    </source>
</evidence>
<reference evidence="2 3" key="1">
    <citation type="submission" date="2019-06" db="EMBL/GenBank/DDBJ databases">
        <authorList>
            <person name="Rodrigo-Torres L."/>
            <person name="Arahal R. D."/>
            <person name="Lucena T."/>
        </authorList>
    </citation>
    <scope>NUCLEOTIDE SEQUENCE [LARGE SCALE GENOMIC DNA]</scope>
    <source>
        <strain evidence="2 3">SW08-7</strain>
    </source>
</reference>
<accession>A0A564G6B8</accession>
<sequence>MSDRDCSEITAVFGGRSVTFRLEPGAHWSEIITAWLGPPLALQHRAIAGQWSPAEIAAVLKLAYVGAPLRAAMQVPEVDDVLERRPAGTYAVLVLRILEAYLFGIDPRDATFDERDAYGAAA</sequence>
<evidence type="ECO:0000313" key="2">
    <source>
        <dbReference type="EMBL" id="VUF15101.1"/>
    </source>
</evidence>
<dbReference type="Proteomes" id="UP001055303">
    <property type="component" value="Unassembled WGS sequence"/>
</dbReference>
<dbReference type="EMBL" id="CABFVH010000046">
    <property type="protein sequence ID" value="VUF15101.1"/>
    <property type="molecule type" value="Genomic_DNA"/>
</dbReference>
<name>A0A564G6B8_9HYPH</name>
<gene>
    <name evidence="1" type="ORF">IFDJLNFL_4065</name>
    <name evidence="2" type="ORF">MTDSW087_04834</name>
</gene>
<reference evidence="1" key="3">
    <citation type="submission" date="2021-08" db="EMBL/GenBank/DDBJ databases">
        <authorList>
            <person name="Tani A."/>
            <person name="Ola A."/>
            <person name="Ogura Y."/>
            <person name="Katsura K."/>
            <person name="Hayashi T."/>
        </authorList>
    </citation>
    <scope>NUCLEOTIDE SEQUENCE</scope>
    <source>
        <strain evidence="1">DSM 22415</strain>
    </source>
</reference>
<reference evidence="1" key="2">
    <citation type="journal article" date="2021" name="Front. Microbiol.">
        <title>Comprehensive Comparative Genomics and Phenotyping of Methylobacterium Species.</title>
        <authorList>
            <person name="Alessa O."/>
            <person name="Ogura Y."/>
            <person name="Fujitani Y."/>
            <person name="Takami H."/>
            <person name="Hayashi T."/>
            <person name="Sahin N."/>
            <person name="Tani A."/>
        </authorList>
    </citation>
    <scope>NUCLEOTIDE SEQUENCE</scope>
    <source>
        <strain evidence="1">DSM 22415</strain>
    </source>
</reference>
<keyword evidence="4" id="KW-1185">Reference proteome</keyword>
<dbReference type="Proteomes" id="UP000401717">
    <property type="component" value="Unassembled WGS sequence"/>
</dbReference>
<evidence type="ECO:0000313" key="3">
    <source>
        <dbReference type="Proteomes" id="UP000401717"/>
    </source>
</evidence>
<dbReference type="RefSeq" id="WP_144767408.1">
    <property type="nucleotide sequence ID" value="NZ_BPQI01000133.1"/>
</dbReference>
<dbReference type="AlphaFoldDB" id="A0A564G6B8"/>
<protein>
    <submittedName>
        <fullName evidence="2">Uncharacterized protein</fullName>
    </submittedName>
</protein>